<evidence type="ECO:0000313" key="3">
    <source>
        <dbReference type="EMBL" id="MDP9820788.1"/>
    </source>
</evidence>
<feature type="domain" description="NAD-dependent epimerase/dehydratase" evidence="2">
    <location>
        <begin position="7"/>
        <end position="219"/>
    </location>
</feature>
<dbReference type="SUPFAM" id="SSF51735">
    <property type="entry name" value="NAD(P)-binding Rossmann-fold domains"/>
    <property type="match status" value="1"/>
</dbReference>
<dbReference type="InterPro" id="IPR001509">
    <property type="entry name" value="Epimerase_deHydtase"/>
</dbReference>
<dbReference type="RefSeq" id="WP_068122708.1">
    <property type="nucleotide sequence ID" value="NZ_CCXJ01000606.1"/>
</dbReference>
<evidence type="ECO:0000256" key="1">
    <source>
        <dbReference type="ARBA" id="ARBA00007637"/>
    </source>
</evidence>
<proteinExistence type="inferred from homology"/>
<dbReference type="Pfam" id="PF01370">
    <property type="entry name" value="Epimerase"/>
    <property type="match status" value="1"/>
</dbReference>
<sequence>MISNAKILITGATGLLARPVAEILARENEVWCLARFSDPAVRASLSAAGITTHVWDMAGPDLGNLPDDFTHVLSSAVHREVDDCDKAIEVNCTAAGRLMTHCRNAQAYLHVSNSSIYQRAAPDHAHRETDPLDGAGGYRPAYTVSKLATEGAVRAFANVLGLPTTIARMNVAYGPTGWGGVPIQDLAIMLRGESVKVPEDYDNWCMPIHTADIARQVPLLWEVASTPATVVNWGGDDMVTHREMMEHVSAITGVPITFAPGPSPRETYGFDNTRRIELVGRCEISWRDGVRDTVAHFHPELIAPHTRTNSLAAEPVSRSDQRR</sequence>
<evidence type="ECO:0000313" key="4">
    <source>
        <dbReference type="Proteomes" id="UP001240447"/>
    </source>
</evidence>
<organism evidence="3 4">
    <name type="scientific">Nocardioides massiliensis</name>
    <dbReference type="NCBI Taxonomy" id="1325935"/>
    <lineage>
        <taxon>Bacteria</taxon>
        <taxon>Bacillati</taxon>
        <taxon>Actinomycetota</taxon>
        <taxon>Actinomycetes</taxon>
        <taxon>Propionibacteriales</taxon>
        <taxon>Nocardioidaceae</taxon>
        <taxon>Nocardioides</taxon>
    </lineage>
</organism>
<dbReference type="PANTHER" id="PTHR43000">
    <property type="entry name" value="DTDP-D-GLUCOSE 4,6-DEHYDRATASE-RELATED"/>
    <property type="match status" value="1"/>
</dbReference>
<accession>A0ABT9NK67</accession>
<name>A0ABT9NK67_9ACTN</name>
<dbReference type="Proteomes" id="UP001240447">
    <property type="component" value="Unassembled WGS sequence"/>
</dbReference>
<reference evidence="3 4" key="1">
    <citation type="submission" date="2023-07" db="EMBL/GenBank/DDBJ databases">
        <title>Sequencing the genomes of 1000 actinobacteria strains.</title>
        <authorList>
            <person name="Klenk H.-P."/>
        </authorList>
    </citation>
    <scope>NUCLEOTIDE SEQUENCE [LARGE SCALE GENOMIC DNA]</scope>
    <source>
        <strain evidence="3 4">GD13</strain>
    </source>
</reference>
<comment type="similarity">
    <text evidence="1">Belongs to the NAD(P)-dependent epimerase/dehydratase family.</text>
</comment>
<dbReference type="Gene3D" id="3.40.50.720">
    <property type="entry name" value="NAD(P)-binding Rossmann-like Domain"/>
    <property type="match status" value="1"/>
</dbReference>
<protein>
    <submittedName>
        <fullName evidence="3">Nucleoside-diphosphate-sugar epimerase</fullName>
    </submittedName>
</protein>
<evidence type="ECO:0000259" key="2">
    <source>
        <dbReference type="Pfam" id="PF01370"/>
    </source>
</evidence>
<comment type="caution">
    <text evidence="3">The sequence shown here is derived from an EMBL/GenBank/DDBJ whole genome shotgun (WGS) entry which is preliminary data.</text>
</comment>
<dbReference type="EMBL" id="JAUSQM010000001">
    <property type="protein sequence ID" value="MDP9820788.1"/>
    <property type="molecule type" value="Genomic_DNA"/>
</dbReference>
<dbReference type="InterPro" id="IPR036291">
    <property type="entry name" value="NAD(P)-bd_dom_sf"/>
</dbReference>
<keyword evidence="4" id="KW-1185">Reference proteome</keyword>
<gene>
    <name evidence="3" type="ORF">J2S59_000597</name>
</gene>